<reference evidence="4 7" key="3">
    <citation type="journal article" date="2019" name="Appl. Microbiol. Biotechnol.">
        <title>Uncovering carbohydrate metabolism through a genotype-phenotype association study of 56 lactic acid bacteria genomes.</title>
        <authorList>
            <person name="Buron-Moles G."/>
            <person name="Chailyan A."/>
            <person name="Dolejs I."/>
            <person name="Forster J."/>
            <person name="Miks M.H."/>
        </authorList>
    </citation>
    <scope>NUCLEOTIDE SEQUENCE [LARGE SCALE GENOMIC DNA]</scope>
    <source>
        <strain evidence="4 7">DSM 10551</strain>
    </source>
</reference>
<dbReference type="Gene3D" id="2.40.50.480">
    <property type="match status" value="1"/>
</dbReference>
<accession>A0A269YNI9</accession>
<dbReference type="Proteomes" id="UP000216802">
    <property type="component" value="Unassembled WGS sequence"/>
</dbReference>
<evidence type="ECO:0000313" key="4">
    <source>
        <dbReference type="EMBL" id="TDG94657.1"/>
    </source>
</evidence>
<dbReference type="InterPro" id="IPR006542">
    <property type="entry name" value="DUF1093"/>
</dbReference>
<protein>
    <recommendedName>
        <fullName evidence="8">YxeA family protein</fullName>
    </recommendedName>
</protein>
<keyword evidence="1" id="KW-0812">Transmembrane</keyword>
<evidence type="ECO:0000313" key="7">
    <source>
        <dbReference type="Proteomes" id="UP000294668"/>
    </source>
</evidence>
<reference evidence="4" key="4">
    <citation type="submission" date="2019-02" db="EMBL/GenBank/DDBJ databases">
        <authorList>
            <person name="Buron G."/>
            <person name="Chaylann A."/>
            <person name="Dolejs I."/>
            <person name="Forster J."/>
            <person name="Miks M.H."/>
        </authorList>
    </citation>
    <scope>NUCLEOTIDE SEQUENCE</scope>
    <source>
        <strain evidence="4">DSM 10551</strain>
    </source>
</reference>
<reference evidence="2 5" key="1">
    <citation type="journal article" date="2017" name="Biosci Microbiota Food Health">
        <title>Genomic characterization reconfirms the taxonomic status of Lactobacillus parakefiri.</title>
        <authorList>
            <person name="Tanizawa Y."/>
            <person name="Kobayashi H."/>
            <person name="Kaminuma E."/>
            <person name="Sakamoto M."/>
            <person name="Ohkuma M."/>
            <person name="Nakamura Y."/>
            <person name="Arita M."/>
            <person name="Tohno M."/>
        </authorList>
    </citation>
    <scope>NUCLEOTIDE SEQUENCE [LARGE SCALE GENOMIC DNA]</scope>
    <source>
        <strain evidence="2 5">JCM 8573</strain>
    </source>
</reference>
<dbReference type="OrthoDB" id="2299005at2"/>
<dbReference type="Proteomes" id="UP000294668">
    <property type="component" value="Unassembled WGS sequence"/>
</dbReference>
<reference evidence="3 6" key="2">
    <citation type="submission" date="2017-04" db="EMBL/GenBank/DDBJ databases">
        <title>Kefir bacterial isolates.</title>
        <authorList>
            <person name="Kim Y."/>
            <person name="Blasche S."/>
            <person name="Patil K.R."/>
        </authorList>
    </citation>
    <scope>NUCLEOTIDE SEQUENCE [LARGE SCALE GENOMIC DNA]</scope>
    <source>
        <strain evidence="3 6">OG2</strain>
    </source>
</reference>
<dbReference type="NCBIfam" id="TIGR01655">
    <property type="entry name" value="yxeA_fam"/>
    <property type="match status" value="1"/>
</dbReference>
<evidence type="ECO:0008006" key="8">
    <source>
        <dbReference type="Google" id="ProtNLM"/>
    </source>
</evidence>
<dbReference type="Proteomes" id="UP000214739">
    <property type="component" value="Unassembled WGS sequence"/>
</dbReference>
<name>A0A269YNI9_9LACO</name>
<comment type="caution">
    <text evidence="3">The sequence shown here is derived from an EMBL/GenBank/DDBJ whole genome shotgun (WGS) entry which is preliminary data.</text>
</comment>
<keyword evidence="1" id="KW-0472">Membrane</keyword>
<evidence type="ECO:0000313" key="2">
    <source>
        <dbReference type="EMBL" id="GAW72073.1"/>
    </source>
</evidence>
<evidence type="ECO:0000313" key="6">
    <source>
        <dbReference type="Proteomes" id="UP000216802"/>
    </source>
</evidence>
<gene>
    <name evidence="3" type="ORF">B8W98_02505</name>
    <name evidence="4" type="ORF">C5L28_001976</name>
    <name evidence="2" type="ORF">LPKJCM_01182</name>
</gene>
<feature type="transmembrane region" description="Helical" evidence="1">
    <location>
        <begin position="6"/>
        <end position="23"/>
    </location>
</feature>
<evidence type="ECO:0000313" key="3">
    <source>
        <dbReference type="EMBL" id="PAK87113.1"/>
    </source>
</evidence>
<dbReference type="Pfam" id="PF06486">
    <property type="entry name" value="DUF1093"/>
    <property type="match status" value="1"/>
</dbReference>
<proteinExistence type="predicted"/>
<sequence length="119" mass="13632">MKRTSWIILGIIVIILAIGGGWYHHNYSPIYYYGQVGNLERKENSPGGNPDVYYYKIKAYNEQGDKKTLEVGSVDGHKFTKGHYIRIGYSRAKNVVDYKGISYSQVPKEPKQKLSQQLD</sequence>
<dbReference type="EMBL" id="BDGB01000055">
    <property type="protein sequence ID" value="GAW72073.1"/>
    <property type="molecule type" value="Genomic_DNA"/>
</dbReference>
<evidence type="ECO:0000313" key="5">
    <source>
        <dbReference type="Proteomes" id="UP000214739"/>
    </source>
</evidence>
<dbReference type="SUPFAM" id="SSF159121">
    <property type="entry name" value="BC4932-like"/>
    <property type="match status" value="1"/>
</dbReference>
<evidence type="ECO:0000256" key="1">
    <source>
        <dbReference type="SAM" id="Phobius"/>
    </source>
</evidence>
<dbReference type="EMBL" id="PUFL01000014">
    <property type="protein sequence ID" value="TDG94657.1"/>
    <property type="molecule type" value="Genomic_DNA"/>
</dbReference>
<dbReference type="EMBL" id="NCXI01000010">
    <property type="protein sequence ID" value="PAK87113.1"/>
    <property type="molecule type" value="Genomic_DNA"/>
</dbReference>
<keyword evidence="7" id="KW-1185">Reference proteome</keyword>
<dbReference type="AlphaFoldDB" id="A0A269YNI9"/>
<organism evidence="3 6">
    <name type="scientific">Lentilactobacillus parakefiri</name>
    <dbReference type="NCBI Taxonomy" id="152332"/>
    <lineage>
        <taxon>Bacteria</taxon>
        <taxon>Bacillati</taxon>
        <taxon>Bacillota</taxon>
        <taxon>Bacilli</taxon>
        <taxon>Lactobacillales</taxon>
        <taxon>Lactobacillaceae</taxon>
        <taxon>Lentilactobacillus</taxon>
    </lineage>
</organism>
<dbReference type="RefSeq" id="WP_057962246.1">
    <property type="nucleotide sequence ID" value="NZ_BAAAXO010000007.1"/>
</dbReference>
<dbReference type="InterPro" id="IPR036166">
    <property type="entry name" value="YxeA-like_sf"/>
</dbReference>
<keyword evidence="1" id="KW-1133">Transmembrane helix</keyword>